<keyword evidence="3" id="KW-1185">Reference proteome</keyword>
<reference evidence="2" key="1">
    <citation type="journal article" date="2018" name="Environ. Microbiol.">
        <title>Sporulation capability and amylosome conservation among diverse human colonic and rumen isolates of the keystone starch-degrader Ruminococcus bromii.</title>
        <authorList>
            <person name="Mukhopadhya I."/>
            <person name="Morais S."/>
            <person name="Laverde-Gomez J."/>
            <person name="Sheridan P.O."/>
            <person name="Walker A.W."/>
            <person name="Kelly W."/>
            <person name="Klieve A.V."/>
            <person name="Ouwerkerk D."/>
            <person name="Duncan S.H."/>
            <person name="Louis P."/>
            <person name="Koropatkin N."/>
            <person name="Cockburn D."/>
            <person name="Kibler R."/>
            <person name="Cooper P.J."/>
            <person name="Sandoval C."/>
            <person name="Crost E."/>
            <person name="Juge N."/>
            <person name="Bayer E.A."/>
            <person name="Flint H.J."/>
        </authorList>
    </citation>
    <scope>NUCLEOTIDE SEQUENCE [LARGE SCALE GENOMIC DNA]</scope>
    <source>
        <strain evidence="2">ATCC 27255</strain>
    </source>
</reference>
<feature type="transmembrane region" description="Helical" evidence="1">
    <location>
        <begin position="108"/>
        <end position="128"/>
    </location>
</feature>
<dbReference type="RefSeq" id="WP_101028366.1">
    <property type="nucleotide sequence ID" value="NZ_CABMMZ010000023.1"/>
</dbReference>
<organism evidence="2 3">
    <name type="scientific">Ruminococcus bromii</name>
    <dbReference type="NCBI Taxonomy" id="40518"/>
    <lineage>
        <taxon>Bacteria</taxon>
        <taxon>Bacillati</taxon>
        <taxon>Bacillota</taxon>
        <taxon>Clostridia</taxon>
        <taxon>Eubacteriales</taxon>
        <taxon>Oscillospiraceae</taxon>
        <taxon>Ruminococcus</taxon>
    </lineage>
</organism>
<feature type="transmembrane region" description="Helical" evidence="1">
    <location>
        <begin position="53"/>
        <end position="70"/>
    </location>
</feature>
<keyword evidence="1" id="KW-0472">Membrane</keyword>
<gene>
    <name evidence="2" type="ORF">RBATCC27255_00228</name>
</gene>
<dbReference type="EMBL" id="NNSR01000023">
    <property type="protein sequence ID" value="PKD32572.1"/>
    <property type="molecule type" value="Genomic_DNA"/>
</dbReference>
<feature type="transmembrane region" description="Helical" evidence="1">
    <location>
        <begin position="231"/>
        <end position="249"/>
    </location>
</feature>
<keyword evidence="1" id="KW-1133">Transmembrane helix</keyword>
<sequence length="266" mass="29642">MKKRLKGFFQRLARWLNVREMRQHKVKAGVYIVIRLILALLIISGILNGKWENVMTCALTLGLLTLPLFVDRKLSVALPSVLEIIVVLFVFAANVMGELGAFYEKIPIWDSILHAVNGFICAGVGFGLTDILNRSERVKLSLSPMFVCLFSFCFSMTVGVVWEFFEFGADMLFGKDMQKDTVVTVIHSGLISGKPNVIMHIRDITSTVVNGENLGVNGYLDIGLIDTMKDLLVNFAGAIVFDTVGWFCLKGRSAGFLRNFIPVKKQ</sequence>
<proteinExistence type="predicted"/>
<comment type="caution">
    <text evidence="2">The sequence shown here is derived from an EMBL/GenBank/DDBJ whole genome shotgun (WGS) entry which is preliminary data.</text>
</comment>
<dbReference type="GeneID" id="93768979"/>
<dbReference type="Pfam" id="PF09997">
    <property type="entry name" value="DUF2238"/>
    <property type="match status" value="1"/>
</dbReference>
<name>A0A2N0V006_9FIRM</name>
<feature type="transmembrane region" description="Helical" evidence="1">
    <location>
        <begin position="28"/>
        <end position="47"/>
    </location>
</feature>
<evidence type="ECO:0000313" key="2">
    <source>
        <dbReference type="EMBL" id="PKD32572.1"/>
    </source>
</evidence>
<feature type="transmembrane region" description="Helical" evidence="1">
    <location>
        <begin position="140"/>
        <end position="162"/>
    </location>
</feature>
<evidence type="ECO:0000313" key="3">
    <source>
        <dbReference type="Proteomes" id="UP000233425"/>
    </source>
</evidence>
<keyword evidence="1" id="KW-0812">Transmembrane</keyword>
<dbReference type="AlphaFoldDB" id="A0A2N0V006"/>
<dbReference type="Proteomes" id="UP000233425">
    <property type="component" value="Unassembled WGS sequence"/>
</dbReference>
<dbReference type="InterPro" id="IPR014509">
    <property type="entry name" value="YjdF-like"/>
</dbReference>
<evidence type="ECO:0000256" key="1">
    <source>
        <dbReference type="SAM" id="Phobius"/>
    </source>
</evidence>
<feature type="transmembrane region" description="Helical" evidence="1">
    <location>
        <begin position="77"/>
        <end position="96"/>
    </location>
</feature>
<accession>A0A2N0V006</accession>
<protein>
    <submittedName>
        <fullName evidence="2">Uncharacterized protein</fullName>
    </submittedName>
</protein>